<reference evidence="1 2" key="1">
    <citation type="journal article" date="2015" name="Genome Announc.">
        <title>Expanding the biotechnology potential of lactobacilli through comparative genomics of 213 strains and associated genera.</title>
        <authorList>
            <person name="Sun Z."/>
            <person name="Harris H.M."/>
            <person name="McCann A."/>
            <person name="Guo C."/>
            <person name="Argimon S."/>
            <person name="Zhang W."/>
            <person name="Yang X."/>
            <person name="Jeffery I.B."/>
            <person name="Cooney J.C."/>
            <person name="Kagawa T.F."/>
            <person name="Liu W."/>
            <person name="Song Y."/>
            <person name="Salvetti E."/>
            <person name="Wrobel A."/>
            <person name="Rasinkangas P."/>
            <person name="Parkhill J."/>
            <person name="Rea M.C."/>
            <person name="O'Sullivan O."/>
            <person name="Ritari J."/>
            <person name="Douillard F.P."/>
            <person name="Paul Ross R."/>
            <person name="Yang R."/>
            <person name="Briner A.E."/>
            <person name="Felis G.E."/>
            <person name="de Vos W.M."/>
            <person name="Barrangou R."/>
            <person name="Klaenhammer T.R."/>
            <person name="Caufield P.W."/>
            <person name="Cui Y."/>
            <person name="Zhang H."/>
            <person name="O'Toole P.W."/>
        </authorList>
    </citation>
    <scope>NUCLEOTIDE SEQUENCE [LARGE SCALE GENOMIC DNA]</scope>
    <source>
        <strain evidence="1 2">DSM 5007</strain>
    </source>
</reference>
<evidence type="ECO:0000313" key="2">
    <source>
        <dbReference type="Proteomes" id="UP000051820"/>
    </source>
</evidence>
<protein>
    <recommendedName>
        <fullName evidence="3">Accessory Sec system protein Asp3</fullName>
    </recommendedName>
</protein>
<gene>
    <name evidence="1" type="ORF">FD16_GL001480</name>
</gene>
<evidence type="ECO:0008006" key="3">
    <source>
        <dbReference type="Google" id="ProtNLM"/>
    </source>
</evidence>
<keyword evidence="2" id="KW-1185">Reference proteome</keyword>
<dbReference type="EMBL" id="AZGF01000032">
    <property type="protein sequence ID" value="KRM09940.1"/>
    <property type="molecule type" value="Genomic_DNA"/>
</dbReference>
<dbReference type="NCBIfam" id="TIGR03711">
    <property type="entry name" value="acc_sec_asp3"/>
    <property type="match status" value="1"/>
</dbReference>
<accession>A0A0R1W237</accession>
<evidence type="ECO:0000313" key="1">
    <source>
        <dbReference type="EMBL" id="KRM09940.1"/>
    </source>
</evidence>
<dbReference type="STRING" id="1423807.FD16_GL001480"/>
<dbReference type="eggNOG" id="ENOG50315V3">
    <property type="taxonomic scope" value="Bacteria"/>
</dbReference>
<dbReference type="Proteomes" id="UP000051820">
    <property type="component" value="Unassembled WGS sequence"/>
</dbReference>
<dbReference type="GO" id="GO:0015031">
    <property type="term" value="P:protein transport"/>
    <property type="evidence" value="ECO:0007669"/>
    <property type="project" value="InterPro"/>
</dbReference>
<proteinExistence type="predicted"/>
<dbReference type="AlphaFoldDB" id="A0A0R1W237"/>
<name>A0A0R1W237_9LACO</name>
<dbReference type="PATRIC" id="fig|1423807.3.peg.1514"/>
<dbReference type="OrthoDB" id="2042927at2"/>
<dbReference type="InterPro" id="IPR022259">
    <property type="entry name" value="Acessory_Sec_prot_Asp3"/>
</dbReference>
<sequence length="269" mass="30809">MNGREQMNNLIYIIRWPREQHDTYNYGATISFDDSDRVSYASPMMPPGQALHTWHSATNYITQKTGPALPLLKQGVRYHIAAQFNESPAESVYVAIRFFDEDKLVVDEQFFNAEGGRFTYPFGAVRYDIALVNASHQSLTFDFLELAEQRVWGNFEFDYDSNGGLLSATPKQFDDVADSELVLTQKNFTTVSCNLNTQRPIFYLLLNQRTTNNRDKTDLKLKHAYQMVMEKIAHLTDGTPQPGKIHLSRQGTQPDYVMQEMQGLLNDSE</sequence>
<organism evidence="1 2">
    <name type="scientific">Paucilactobacillus suebicus DSM 5007 = KCTC 3549</name>
    <dbReference type="NCBI Taxonomy" id="1423807"/>
    <lineage>
        <taxon>Bacteria</taxon>
        <taxon>Bacillati</taxon>
        <taxon>Bacillota</taxon>
        <taxon>Bacilli</taxon>
        <taxon>Lactobacillales</taxon>
        <taxon>Lactobacillaceae</taxon>
        <taxon>Paucilactobacillus</taxon>
    </lineage>
</organism>
<comment type="caution">
    <text evidence="1">The sequence shown here is derived from an EMBL/GenBank/DDBJ whole genome shotgun (WGS) entry which is preliminary data.</text>
</comment>
<dbReference type="Pfam" id="PF15432">
    <property type="entry name" value="Sec-ASP3"/>
    <property type="match status" value="1"/>
</dbReference>